<evidence type="ECO:0000256" key="1">
    <source>
        <dbReference type="SAM" id="MobiDB-lite"/>
    </source>
</evidence>
<keyword evidence="2" id="KW-1133">Transmembrane helix</keyword>
<proteinExistence type="predicted"/>
<keyword evidence="2" id="KW-0812">Transmembrane</keyword>
<evidence type="ECO:0000256" key="2">
    <source>
        <dbReference type="SAM" id="Phobius"/>
    </source>
</evidence>
<dbReference type="Proteomes" id="UP000268093">
    <property type="component" value="Unassembled WGS sequence"/>
</dbReference>
<dbReference type="EMBL" id="RBNI01009363">
    <property type="protein sequence ID" value="RUP44207.1"/>
    <property type="molecule type" value="Genomic_DNA"/>
</dbReference>
<reference evidence="3 4" key="1">
    <citation type="journal article" date="2018" name="New Phytol.">
        <title>Phylogenomics of Endogonaceae and evolution of mycorrhizas within Mucoromycota.</title>
        <authorList>
            <person name="Chang Y."/>
            <person name="Desiro A."/>
            <person name="Na H."/>
            <person name="Sandor L."/>
            <person name="Lipzen A."/>
            <person name="Clum A."/>
            <person name="Barry K."/>
            <person name="Grigoriev I.V."/>
            <person name="Martin F.M."/>
            <person name="Stajich J.E."/>
            <person name="Smith M.E."/>
            <person name="Bonito G."/>
            <person name="Spatafora J.W."/>
        </authorList>
    </citation>
    <scope>NUCLEOTIDE SEQUENCE [LARGE SCALE GENOMIC DNA]</scope>
    <source>
        <strain evidence="3 4">GMNB39</strain>
    </source>
</reference>
<dbReference type="AlphaFoldDB" id="A0A433D040"/>
<comment type="caution">
    <text evidence="3">The sequence shown here is derived from an EMBL/GenBank/DDBJ whole genome shotgun (WGS) entry which is preliminary data.</text>
</comment>
<accession>A0A433D040</accession>
<feature type="region of interest" description="Disordered" evidence="1">
    <location>
        <begin position="1"/>
        <end position="38"/>
    </location>
</feature>
<evidence type="ECO:0000313" key="4">
    <source>
        <dbReference type="Proteomes" id="UP000268093"/>
    </source>
</evidence>
<feature type="transmembrane region" description="Helical" evidence="2">
    <location>
        <begin position="73"/>
        <end position="91"/>
    </location>
</feature>
<organism evidence="3 4">
    <name type="scientific">Jimgerdemannia flammicorona</name>
    <dbReference type="NCBI Taxonomy" id="994334"/>
    <lineage>
        <taxon>Eukaryota</taxon>
        <taxon>Fungi</taxon>
        <taxon>Fungi incertae sedis</taxon>
        <taxon>Mucoromycota</taxon>
        <taxon>Mucoromycotina</taxon>
        <taxon>Endogonomycetes</taxon>
        <taxon>Endogonales</taxon>
        <taxon>Endogonaceae</taxon>
        <taxon>Jimgerdemannia</taxon>
    </lineage>
</organism>
<evidence type="ECO:0000313" key="3">
    <source>
        <dbReference type="EMBL" id="RUP44207.1"/>
    </source>
</evidence>
<name>A0A433D040_9FUNG</name>
<keyword evidence="2" id="KW-0472">Membrane</keyword>
<keyword evidence="4" id="KW-1185">Reference proteome</keyword>
<gene>
    <name evidence="3" type="ORF">BC936DRAFT_149795</name>
</gene>
<protein>
    <submittedName>
        <fullName evidence="3">Uncharacterized protein</fullName>
    </submittedName>
</protein>
<sequence>MPIRSKKGPVSNMPTLSLIGAGSHQAAPSPDTDMPRVSNEKCRRWTIVGEPEVFFDFDPEAVRRMLRRVDMRLLPVLAIAYLAACVSRVNIGKRLE</sequence>